<evidence type="ECO:0000256" key="3">
    <source>
        <dbReference type="ARBA" id="ARBA00023204"/>
    </source>
</evidence>
<dbReference type="EC" id="3.2.2.28" evidence="5"/>
<dbReference type="GO" id="GO:0016798">
    <property type="term" value="F:hydrolase activity, acting on glycosyl bonds"/>
    <property type="evidence" value="ECO:0007669"/>
    <property type="project" value="UniProtKB-KW"/>
</dbReference>
<dbReference type="Pfam" id="PF03167">
    <property type="entry name" value="UDG"/>
    <property type="match status" value="1"/>
</dbReference>
<dbReference type="CDD" id="cd10028">
    <property type="entry name" value="UDG-F2_TDG_MUG"/>
    <property type="match status" value="1"/>
</dbReference>
<proteinExistence type="predicted"/>
<keyword evidence="3" id="KW-0234">DNA repair</keyword>
<dbReference type="InterPro" id="IPR005122">
    <property type="entry name" value="Uracil-DNA_glycosylase-like"/>
</dbReference>
<keyword evidence="5" id="KW-0326">Glycosidase</keyword>
<dbReference type="SMART" id="SM00987">
    <property type="entry name" value="UreE_C"/>
    <property type="match status" value="1"/>
</dbReference>
<dbReference type="Proteomes" id="UP001589894">
    <property type="component" value="Unassembled WGS sequence"/>
</dbReference>
<keyword evidence="2 5" id="KW-0378">Hydrolase</keyword>
<keyword evidence="6" id="KW-1185">Reference proteome</keyword>
<accession>A0ABV6P026</accession>
<dbReference type="RefSeq" id="WP_377340424.1">
    <property type="nucleotide sequence ID" value="NZ_JBHLUE010000016.1"/>
</dbReference>
<keyword evidence="1" id="KW-0227">DNA damage</keyword>
<dbReference type="EMBL" id="JBHLUE010000016">
    <property type="protein sequence ID" value="MFC0566044.1"/>
    <property type="molecule type" value="Genomic_DNA"/>
</dbReference>
<evidence type="ECO:0000259" key="4">
    <source>
        <dbReference type="SMART" id="SM00986"/>
    </source>
</evidence>
<reference evidence="5 6" key="1">
    <citation type="submission" date="2024-09" db="EMBL/GenBank/DDBJ databases">
        <authorList>
            <person name="Sun Q."/>
            <person name="Mori K."/>
        </authorList>
    </citation>
    <scope>NUCLEOTIDE SEQUENCE [LARGE SCALE GENOMIC DNA]</scope>
    <source>
        <strain evidence="5 6">TBRC 2205</strain>
    </source>
</reference>
<evidence type="ECO:0000256" key="1">
    <source>
        <dbReference type="ARBA" id="ARBA00022763"/>
    </source>
</evidence>
<dbReference type="SMART" id="SM00986">
    <property type="entry name" value="UDG"/>
    <property type="match status" value="1"/>
</dbReference>
<protein>
    <submittedName>
        <fullName evidence="5">G/U mismatch-specific DNA glycosylase</fullName>
        <ecNumber evidence="5">3.2.2.28</ecNumber>
    </submittedName>
</protein>
<dbReference type="PANTHER" id="PTHR12159:SF9">
    <property type="entry name" value="G_T MISMATCH-SPECIFIC THYMINE DNA GLYCOSYLASE"/>
    <property type="match status" value="1"/>
</dbReference>
<gene>
    <name evidence="5" type="primary">mug</name>
    <name evidence="5" type="ORF">ACFFHU_18125</name>
</gene>
<dbReference type="SUPFAM" id="SSF52141">
    <property type="entry name" value="Uracil-DNA glycosylase-like"/>
    <property type="match status" value="1"/>
</dbReference>
<dbReference type="InterPro" id="IPR036895">
    <property type="entry name" value="Uracil-DNA_glycosylase-like_sf"/>
</dbReference>
<dbReference type="InterPro" id="IPR015637">
    <property type="entry name" value="MUG/TDG"/>
</dbReference>
<dbReference type="NCBIfam" id="NF007570">
    <property type="entry name" value="PRK10201.1"/>
    <property type="match status" value="1"/>
</dbReference>
<dbReference type="Gene3D" id="3.40.470.10">
    <property type="entry name" value="Uracil-DNA glycosylase-like domain"/>
    <property type="match status" value="1"/>
</dbReference>
<evidence type="ECO:0000313" key="6">
    <source>
        <dbReference type="Proteomes" id="UP001589894"/>
    </source>
</evidence>
<organism evidence="5 6">
    <name type="scientific">Plantactinospora siamensis</name>
    <dbReference type="NCBI Taxonomy" id="555372"/>
    <lineage>
        <taxon>Bacteria</taxon>
        <taxon>Bacillati</taxon>
        <taxon>Actinomycetota</taxon>
        <taxon>Actinomycetes</taxon>
        <taxon>Micromonosporales</taxon>
        <taxon>Micromonosporaceae</taxon>
        <taxon>Plantactinospora</taxon>
    </lineage>
</organism>
<evidence type="ECO:0000256" key="2">
    <source>
        <dbReference type="ARBA" id="ARBA00022801"/>
    </source>
</evidence>
<comment type="caution">
    <text evidence="5">The sequence shown here is derived from an EMBL/GenBank/DDBJ whole genome shotgun (WGS) entry which is preliminary data.</text>
</comment>
<feature type="domain" description="Uracil-DNA glycosylase-like" evidence="4">
    <location>
        <begin position="26"/>
        <end position="184"/>
    </location>
</feature>
<sequence>MPEIAAVPHPRPTRAEVAAAAGRTIPDVIAPGLRVLFCGINPGLYSGATGRHFARPGNRFWPALHRGGFTERELRSWEPDELVAHGLGITNLVARATARADELRPEELIAGAAELADKARRYAPAWVAVVGVTAYRIGFRRRTATLGEQPERLGPARLWVLPNPSGLNAHFQLDALGAQFAALREAAEKQPAATAP</sequence>
<name>A0ABV6P026_9ACTN</name>
<dbReference type="PANTHER" id="PTHR12159">
    <property type="entry name" value="G/T AND G/U MISMATCH-SPECIFIC DNA GLYCOSYLASE"/>
    <property type="match status" value="1"/>
</dbReference>
<evidence type="ECO:0000313" key="5">
    <source>
        <dbReference type="EMBL" id="MFC0566044.1"/>
    </source>
</evidence>